<organism evidence="6">
    <name type="scientific">freshwater metagenome</name>
    <dbReference type="NCBI Taxonomy" id="449393"/>
    <lineage>
        <taxon>unclassified sequences</taxon>
        <taxon>metagenomes</taxon>
        <taxon>ecological metagenomes</taxon>
    </lineage>
</organism>
<proteinExistence type="predicted"/>
<gene>
    <name evidence="6" type="ORF">UFOPK1722_00758</name>
</gene>
<evidence type="ECO:0000256" key="2">
    <source>
        <dbReference type="ARBA" id="ARBA00022801"/>
    </source>
</evidence>
<name>A0A6J6EPI1_9ZZZZ</name>
<evidence type="ECO:0000313" key="6">
    <source>
        <dbReference type="EMBL" id="CAB4577309.1"/>
    </source>
</evidence>
<dbReference type="EMBL" id="CAEZTS010000052">
    <property type="protein sequence ID" value="CAB4577309.1"/>
    <property type="molecule type" value="Genomic_DNA"/>
</dbReference>
<keyword evidence="5" id="KW-0175">Coiled coil</keyword>
<evidence type="ECO:0000256" key="4">
    <source>
        <dbReference type="ARBA" id="ARBA00023098"/>
    </source>
</evidence>
<evidence type="ECO:0000256" key="5">
    <source>
        <dbReference type="SAM" id="Coils"/>
    </source>
</evidence>
<feature type="coiled-coil region" evidence="5">
    <location>
        <begin position="32"/>
        <end position="59"/>
    </location>
</feature>
<protein>
    <submittedName>
        <fullName evidence="6">Unannotated protein</fullName>
    </submittedName>
</protein>
<keyword evidence="4" id="KW-0443">Lipid metabolism</keyword>
<evidence type="ECO:0000256" key="1">
    <source>
        <dbReference type="ARBA" id="ARBA00022490"/>
    </source>
</evidence>
<dbReference type="InterPro" id="IPR029069">
    <property type="entry name" value="HotDog_dom_sf"/>
</dbReference>
<dbReference type="GO" id="GO:0006631">
    <property type="term" value="P:fatty acid metabolic process"/>
    <property type="evidence" value="ECO:0007669"/>
    <property type="project" value="UniProtKB-KW"/>
</dbReference>
<keyword evidence="1" id="KW-0963">Cytoplasm</keyword>
<sequence length="218" mass="24306">MKHPEGEDPIYDAARVELGRATRRLNHAIVARDVEIEQLRDATATLQRLAEQFERSDRRERSFNHFKDSKRVEFPDGEVMTSHICRPGSGPGSPHGLEMSVTRQGDAAEARFIIGDSYEGAPQRSHGGIVALAFDDSMGFVLNIIHTVAYTGEITVRYKAPTPLNTPLVIRAHLARRDGRKLHLEAEMREDRPDAPLIATSHALFIAIETYDPASDTL</sequence>
<dbReference type="CDD" id="cd03443">
    <property type="entry name" value="PaaI_thioesterase"/>
    <property type="match status" value="1"/>
</dbReference>
<dbReference type="PANTHER" id="PTHR12418">
    <property type="entry name" value="ACYL-COENZYME A THIOESTERASE THEM4"/>
    <property type="match status" value="1"/>
</dbReference>
<dbReference type="PANTHER" id="PTHR12418:SF19">
    <property type="entry name" value="ACYL-COENZYME A THIOESTERASE THEM4"/>
    <property type="match status" value="1"/>
</dbReference>
<accession>A0A6J6EPI1</accession>
<keyword evidence="2" id="KW-0378">Hydrolase</keyword>
<dbReference type="SUPFAM" id="SSF54637">
    <property type="entry name" value="Thioesterase/thiol ester dehydrase-isomerase"/>
    <property type="match status" value="1"/>
</dbReference>
<dbReference type="Gene3D" id="3.10.129.10">
    <property type="entry name" value="Hotdog Thioesterase"/>
    <property type="match status" value="1"/>
</dbReference>
<keyword evidence="3" id="KW-0276">Fatty acid metabolism</keyword>
<dbReference type="InterPro" id="IPR052365">
    <property type="entry name" value="THEM4/THEM5_acyl-CoA_thioest"/>
</dbReference>
<reference evidence="6" key="1">
    <citation type="submission" date="2020-05" db="EMBL/GenBank/DDBJ databases">
        <authorList>
            <person name="Chiriac C."/>
            <person name="Salcher M."/>
            <person name="Ghai R."/>
            <person name="Kavagutti S V."/>
        </authorList>
    </citation>
    <scope>NUCLEOTIDE SEQUENCE</scope>
</reference>
<dbReference type="AlphaFoldDB" id="A0A6J6EPI1"/>
<evidence type="ECO:0000256" key="3">
    <source>
        <dbReference type="ARBA" id="ARBA00022832"/>
    </source>
</evidence>
<dbReference type="GO" id="GO:0016787">
    <property type="term" value="F:hydrolase activity"/>
    <property type="evidence" value="ECO:0007669"/>
    <property type="project" value="UniProtKB-KW"/>
</dbReference>